<gene>
    <name evidence="2" type="ORF">SAMN04488082_11140</name>
</gene>
<dbReference type="Proteomes" id="UP000198635">
    <property type="component" value="Unassembled WGS sequence"/>
</dbReference>
<dbReference type="Pfam" id="PF03923">
    <property type="entry name" value="Lipoprotein_16"/>
    <property type="match status" value="1"/>
</dbReference>
<accession>A0A1I3VT51</accession>
<proteinExistence type="predicted"/>
<dbReference type="OrthoDB" id="5523946at2"/>
<sequence>MDKPPTPDIPSLGQGGISKHSSELRSRAIGRKRNGYGKALGDVFLDETNSVQNLIKNALTNVLNKHGYKIYDINSNYSPETVFIDVTINKFWSWLDIDFWSIGIEAEIDTNITITYTDSKTKSISAQTSNRVMAATDSAWKETIDSILHSYQKSAEKELEFLAVHK</sequence>
<dbReference type="EMBL" id="FORX01000011">
    <property type="protein sequence ID" value="SFJ98584.1"/>
    <property type="molecule type" value="Genomic_DNA"/>
</dbReference>
<dbReference type="STRING" id="52560.SAMN04488082_11140"/>
<keyword evidence="2" id="KW-0449">Lipoprotein</keyword>
<evidence type="ECO:0000313" key="3">
    <source>
        <dbReference type="Proteomes" id="UP000198635"/>
    </source>
</evidence>
<name>A0A1I3VT51_9BACT</name>
<dbReference type="RefSeq" id="WP_092375546.1">
    <property type="nucleotide sequence ID" value="NZ_FORX01000011.1"/>
</dbReference>
<evidence type="ECO:0000256" key="1">
    <source>
        <dbReference type="SAM" id="MobiDB-lite"/>
    </source>
</evidence>
<feature type="region of interest" description="Disordered" evidence="1">
    <location>
        <begin position="1"/>
        <end position="24"/>
    </location>
</feature>
<protein>
    <submittedName>
        <fullName evidence="2">Uncharacterized lipoprotein</fullName>
    </submittedName>
</protein>
<keyword evidence="3" id="KW-1185">Reference proteome</keyword>
<dbReference type="InterPro" id="IPR005619">
    <property type="entry name" value="Uncharacterised_YajG"/>
</dbReference>
<dbReference type="AlphaFoldDB" id="A0A1I3VT51"/>
<reference evidence="3" key="1">
    <citation type="submission" date="2016-10" db="EMBL/GenBank/DDBJ databases">
        <authorList>
            <person name="Varghese N."/>
            <person name="Submissions S."/>
        </authorList>
    </citation>
    <scope>NUCLEOTIDE SEQUENCE [LARGE SCALE GENOMIC DNA]</scope>
    <source>
        <strain evidence="3">DSM 5918</strain>
    </source>
</reference>
<organism evidence="2 3">
    <name type="scientific">Desulfomicrobium apsheronum</name>
    <dbReference type="NCBI Taxonomy" id="52560"/>
    <lineage>
        <taxon>Bacteria</taxon>
        <taxon>Pseudomonadati</taxon>
        <taxon>Thermodesulfobacteriota</taxon>
        <taxon>Desulfovibrionia</taxon>
        <taxon>Desulfovibrionales</taxon>
        <taxon>Desulfomicrobiaceae</taxon>
        <taxon>Desulfomicrobium</taxon>
    </lineage>
</organism>
<evidence type="ECO:0000313" key="2">
    <source>
        <dbReference type="EMBL" id="SFJ98584.1"/>
    </source>
</evidence>